<dbReference type="EMBL" id="JBHTJT010000060">
    <property type="protein sequence ID" value="MFD0982697.1"/>
    <property type="molecule type" value="Genomic_DNA"/>
</dbReference>
<keyword evidence="2" id="KW-1185">Reference proteome</keyword>
<dbReference type="RefSeq" id="WP_386079039.1">
    <property type="nucleotide sequence ID" value="NZ_JBHTJT010000060.1"/>
</dbReference>
<name>A0ABW3IZE0_9RHOB</name>
<organism evidence="1 2">
    <name type="scientific">Tropicimonas aquimaris</name>
    <dbReference type="NCBI Taxonomy" id="914152"/>
    <lineage>
        <taxon>Bacteria</taxon>
        <taxon>Pseudomonadati</taxon>
        <taxon>Pseudomonadota</taxon>
        <taxon>Alphaproteobacteria</taxon>
        <taxon>Rhodobacterales</taxon>
        <taxon>Roseobacteraceae</taxon>
        <taxon>Tropicimonas</taxon>
    </lineage>
</organism>
<evidence type="ECO:0000313" key="2">
    <source>
        <dbReference type="Proteomes" id="UP001597108"/>
    </source>
</evidence>
<proteinExistence type="predicted"/>
<sequence>MLWRPLGWSGSRRRPTPPILAPELSSHRLRDLGLEPQIDLGRIPWPAIW</sequence>
<reference evidence="2" key="1">
    <citation type="journal article" date="2019" name="Int. J. Syst. Evol. Microbiol.">
        <title>The Global Catalogue of Microorganisms (GCM) 10K type strain sequencing project: providing services to taxonomists for standard genome sequencing and annotation.</title>
        <authorList>
            <consortium name="The Broad Institute Genomics Platform"/>
            <consortium name="The Broad Institute Genome Sequencing Center for Infectious Disease"/>
            <person name="Wu L."/>
            <person name="Ma J."/>
        </authorList>
    </citation>
    <scope>NUCLEOTIDE SEQUENCE [LARGE SCALE GENOMIC DNA]</scope>
    <source>
        <strain evidence="2">CCUG 60524</strain>
    </source>
</reference>
<evidence type="ECO:0008006" key="3">
    <source>
        <dbReference type="Google" id="ProtNLM"/>
    </source>
</evidence>
<evidence type="ECO:0000313" key="1">
    <source>
        <dbReference type="EMBL" id="MFD0982697.1"/>
    </source>
</evidence>
<gene>
    <name evidence="1" type="ORF">ACFQ2S_23970</name>
</gene>
<dbReference type="Proteomes" id="UP001597108">
    <property type="component" value="Unassembled WGS sequence"/>
</dbReference>
<protein>
    <recommendedName>
        <fullName evidence="3">DUF1127 domain-containing protein</fullName>
    </recommendedName>
</protein>
<accession>A0ABW3IZE0</accession>
<comment type="caution">
    <text evidence="1">The sequence shown here is derived from an EMBL/GenBank/DDBJ whole genome shotgun (WGS) entry which is preliminary data.</text>
</comment>